<gene>
    <name evidence="5" type="ORF">DPM33_35580</name>
</gene>
<dbReference type="RefSeq" id="WP_112102221.1">
    <property type="nucleotide sequence ID" value="NZ_QMBP01000051.1"/>
</dbReference>
<evidence type="ECO:0000256" key="1">
    <source>
        <dbReference type="ARBA" id="ARBA00008059"/>
    </source>
</evidence>
<dbReference type="Proteomes" id="UP000251558">
    <property type="component" value="Unassembled WGS sequence"/>
</dbReference>
<dbReference type="PROSITE" id="PS00675">
    <property type="entry name" value="SIGMA54_INTERACT_1"/>
    <property type="match status" value="1"/>
</dbReference>
<accession>A0A330H493</accession>
<evidence type="ECO:0000259" key="4">
    <source>
        <dbReference type="SMART" id="SM00382"/>
    </source>
</evidence>
<name>A0A330H493_9HYPH</name>
<reference evidence="5 6" key="1">
    <citation type="submission" date="2018-07" db="EMBL/GenBank/DDBJ databases">
        <title>Diversity of Mesorhizobium strains in Brazil.</title>
        <authorList>
            <person name="Helene L.C.F."/>
            <person name="Dall'Agnol R."/>
            <person name="Delamuta J.R.M."/>
            <person name="Hungria M."/>
        </authorList>
    </citation>
    <scope>NUCLEOTIDE SEQUENCE [LARGE SCALE GENOMIC DNA]</scope>
    <source>
        <strain evidence="5 6">AC99b</strain>
    </source>
</reference>
<keyword evidence="3" id="KW-0067">ATP-binding</keyword>
<dbReference type="GO" id="GO:0006260">
    <property type="term" value="P:DNA replication"/>
    <property type="evidence" value="ECO:0007669"/>
    <property type="project" value="TreeGrafter"/>
</dbReference>
<comment type="caution">
    <text evidence="5">The sequence shown here is derived from an EMBL/GenBank/DDBJ whole genome shotgun (WGS) entry which is preliminary data.</text>
</comment>
<dbReference type="SUPFAM" id="SSF52540">
    <property type="entry name" value="P-loop containing nucleoside triphosphate hydrolases"/>
    <property type="match status" value="1"/>
</dbReference>
<organism evidence="5 6">
    <name type="scientific">Mesorhizobium hawassense</name>
    <dbReference type="NCBI Taxonomy" id="1209954"/>
    <lineage>
        <taxon>Bacteria</taxon>
        <taxon>Pseudomonadati</taxon>
        <taxon>Pseudomonadota</taxon>
        <taxon>Alphaproteobacteria</taxon>
        <taxon>Hyphomicrobiales</taxon>
        <taxon>Phyllobacteriaceae</taxon>
        <taxon>Mesorhizobium</taxon>
    </lineage>
</organism>
<dbReference type="InterPro" id="IPR027417">
    <property type="entry name" value="P-loop_NTPase"/>
</dbReference>
<dbReference type="AlphaFoldDB" id="A0A330H493"/>
<comment type="similarity">
    <text evidence="1">Belongs to the IS21/IS1162 putative ATP-binding protein family.</text>
</comment>
<dbReference type="InterPro" id="IPR002611">
    <property type="entry name" value="IstB_ATP-bd"/>
</dbReference>
<feature type="domain" description="AAA+ ATPase" evidence="4">
    <location>
        <begin position="107"/>
        <end position="240"/>
    </location>
</feature>
<evidence type="ECO:0000256" key="2">
    <source>
        <dbReference type="ARBA" id="ARBA00022741"/>
    </source>
</evidence>
<evidence type="ECO:0000313" key="6">
    <source>
        <dbReference type="Proteomes" id="UP000251558"/>
    </source>
</evidence>
<keyword evidence="6" id="KW-1185">Reference proteome</keyword>
<dbReference type="InterPro" id="IPR028350">
    <property type="entry name" value="DNAC/IstB-like"/>
</dbReference>
<dbReference type="PANTHER" id="PTHR30050">
    <property type="entry name" value="CHROMOSOMAL REPLICATION INITIATOR PROTEIN DNAA"/>
    <property type="match status" value="1"/>
</dbReference>
<dbReference type="PIRSF" id="PIRSF003073">
    <property type="entry name" value="DNAC_TnpB_IstB"/>
    <property type="match status" value="1"/>
</dbReference>
<dbReference type="InterPro" id="IPR003593">
    <property type="entry name" value="AAA+_ATPase"/>
</dbReference>
<dbReference type="NCBIfam" id="NF038214">
    <property type="entry name" value="IS21_help_AAA"/>
    <property type="match status" value="1"/>
</dbReference>
<dbReference type="InterPro" id="IPR047661">
    <property type="entry name" value="IstB"/>
</dbReference>
<dbReference type="InterPro" id="IPR025662">
    <property type="entry name" value="Sigma_54_int_dom_ATP-bd_1"/>
</dbReference>
<dbReference type="NCBIfam" id="NF006038">
    <property type="entry name" value="PRK08181.1"/>
    <property type="match status" value="1"/>
</dbReference>
<dbReference type="PANTHER" id="PTHR30050:SF4">
    <property type="entry name" value="ATP-BINDING PROTEIN RV3427C IN INSERTION SEQUENCE-RELATED"/>
    <property type="match status" value="1"/>
</dbReference>
<dbReference type="OrthoDB" id="8150723at2"/>
<sequence>MSRTKDQAAAVLPTLLSALRLPSISRNWKHLTDTADRDGWPAANLLACLLEIEMAERASRRIQRHREQSGLPAGKTFATFDFDFDFPSGIRKPHLLSLATGEGWIESGGNILIFGQSGTGKTHVIAAIGHALIDAGRRVLFSTTTDMVQKLQAARRELSLPSMLDKLDKYDLIVLDELSYVRKDQLETSALFELIAHRYERHSIAITANEPFSGWSDVFPGPAMTVAAIDRLVHHSTIIEMNGESYRKRAAVARGAGMQNVNDQPEDPPNRSS</sequence>
<dbReference type="GO" id="GO:0005524">
    <property type="term" value="F:ATP binding"/>
    <property type="evidence" value="ECO:0007669"/>
    <property type="project" value="UniProtKB-KW"/>
</dbReference>
<dbReference type="CDD" id="cd00009">
    <property type="entry name" value="AAA"/>
    <property type="match status" value="1"/>
</dbReference>
<evidence type="ECO:0000256" key="3">
    <source>
        <dbReference type="ARBA" id="ARBA00022840"/>
    </source>
</evidence>
<dbReference type="Pfam" id="PF01695">
    <property type="entry name" value="IstB_IS21"/>
    <property type="match status" value="1"/>
</dbReference>
<dbReference type="SMART" id="SM00382">
    <property type="entry name" value="AAA"/>
    <property type="match status" value="1"/>
</dbReference>
<dbReference type="Gene3D" id="3.40.50.300">
    <property type="entry name" value="P-loop containing nucleotide triphosphate hydrolases"/>
    <property type="match status" value="1"/>
</dbReference>
<protein>
    <recommendedName>
        <fullName evidence="4">AAA+ ATPase domain-containing protein</fullName>
    </recommendedName>
</protein>
<proteinExistence type="inferred from homology"/>
<dbReference type="EMBL" id="QMBP01000051">
    <property type="protein sequence ID" value="RAZ81812.1"/>
    <property type="molecule type" value="Genomic_DNA"/>
</dbReference>
<keyword evidence="2" id="KW-0547">Nucleotide-binding</keyword>
<evidence type="ECO:0000313" key="5">
    <source>
        <dbReference type="EMBL" id="RAZ81812.1"/>
    </source>
</evidence>